<evidence type="ECO:0000313" key="4">
    <source>
        <dbReference type="Proteomes" id="UP001154078"/>
    </source>
</evidence>
<evidence type="ECO:0000313" key="3">
    <source>
        <dbReference type="EMBL" id="CAH0554637.1"/>
    </source>
</evidence>
<feature type="compositionally biased region" description="Polar residues" evidence="1">
    <location>
        <begin position="60"/>
        <end position="77"/>
    </location>
</feature>
<evidence type="ECO:0000256" key="1">
    <source>
        <dbReference type="SAM" id="MobiDB-lite"/>
    </source>
</evidence>
<gene>
    <name evidence="3" type="ORF">MELIAE_LOCUS6179</name>
</gene>
<feature type="region of interest" description="Disordered" evidence="1">
    <location>
        <begin position="122"/>
        <end position="182"/>
    </location>
</feature>
<feature type="compositionally biased region" description="Basic residues" evidence="1">
    <location>
        <begin position="168"/>
        <end position="182"/>
    </location>
</feature>
<proteinExistence type="predicted"/>
<feature type="chain" id="PRO_5040440012" evidence="2">
    <location>
        <begin position="19"/>
        <end position="215"/>
    </location>
</feature>
<feature type="compositionally biased region" description="Basic and acidic residues" evidence="1">
    <location>
        <begin position="125"/>
        <end position="142"/>
    </location>
</feature>
<dbReference type="Proteomes" id="UP001154078">
    <property type="component" value="Chromosome 4"/>
</dbReference>
<dbReference type="AlphaFoldDB" id="A0A9P0B465"/>
<feature type="compositionally biased region" description="Basic and acidic residues" evidence="1">
    <location>
        <begin position="158"/>
        <end position="167"/>
    </location>
</feature>
<accession>A0A9P0B465</accession>
<feature type="compositionally biased region" description="Low complexity" evidence="1">
    <location>
        <begin position="86"/>
        <end position="98"/>
    </location>
</feature>
<dbReference type="EMBL" id="OV121135">
    <property type="protein sequence ID" value="CAH0554637.1"/>
    <property type="molecule type" value="Genomic_DNA"/>
</dbReference>
<keyword evidence="4" id="KW-1185">Reference proteome</keyword>
<reference evidence="3" key="1">
    <citation type="submission" date="2021-12" db="EMBL/GenBank/DDBJ databases">
        <authorList>
            <person name="King R."/>
        </authorList>
    </citation>
    <scope>NUCLEOTIDE SEQUENCE</scope>
</reference>
<feature type="signal peptide" evidence="2">
    <location>
        <begin position="1"/>
        <end position="18"/>
    </location>
</feature>
<keyword evidence="2" id="KW-0732">Signal</keyword>
<feature type="compositionally biased region" description="Low complexity" evidence="1">
    <location>
        <begin position="143"/>
        <end position="157"/>
    </location>
</feature>
<evidence type="ECO:0000256" key="2">
    <source>
        <dbReference type="SAM" id="SignalP"/>
    </source>
</evidence>
<sequence>MLTILFIIWSLIRGLTKAAPKAPQSPLGVPLEDPVPTPSPERGSQTPSPELDFMSEMSARMSSDNSNRSRYSVFSRDSSVDPGSESRPSVTSISSYSTSSRRYEIIGQRSMDSRASVTSLWSSDMSRRDSEAIPEHEIDSSDSRASFASAGSMASSDSSRRYSEGLAKRRRSSARSSQVRRHTRRFPLSYDRRRTTGRLVFEVGLCWVGLLVKVL</sequence>
<name>A0A9P0B465_BRAAE</name>
<protein>
    <submittedName>
        <fullName evidence="3">Uncharacterized protein</fullName>
    </submittedName>
</protein>
<feature type="region of interest" description="Disordered" evidence="1">
    <location>
        <begin position="20"/>
        <end position="98"/>
    </location>
</feature>
<dbReference type="OrthoDB" id="6111453at2759"/>
<organism evidence="3 4">
    <name type="scientific">Brassicogethes aeneus</name>
    <name type="common">Rape pollen beetle</name>
    <name type="synonym">Meligethes aeneus</name>
    <dbReference type="NCBI Taxonomy" id="1431903"/>
    <lineage>
        <taxon>Eukaryota</taxon>
        <taxon>Metazoa</taxon>
        <taxon>Ecdysozoa</taxon>
        <taxon>Arthropoda</taxon>
        <taxon>Hexapoda</taxon>
        <taxon>Insecta</taxon>
        <taxon>Pterygota</taxon>
        <taxon>Neoptera</taxon>
        <taxon>Endopterygota</taxon>
        <taxon>Coleoptera</taxon>
        <taxon>Polyphaga</taxon>
        <taxon>Cucujiformia</taxon>
        <taxon>Nitidulidae</taxon>
        <taxon>Meligethinae</taxon>
        <taxon>Brassicogethes</taxon>
    </lineage>
</organism>